<dbReference type="NCBIfam" id="TIGR01352">
    <property type="entry name" value="tonB_Cterm"/>
    <property type="match status" value="1"/>
</dbReference>
<dbReference type="InterPro" id="IPR037682">
    <property type="entry name" value="TonB_C"/>
</dbReference>
<dbReference type="Gene3D" id="3.30.1150.10">
    <property type="match status" value="1"/>
</dbReference>
<reference evidence="8 9" key="2">
    <citation type="journal article" date="2016" name="Genome Announc.">
        <title>Complete Genome Sequence of Sphingopyxis macrogoltabida Strain 203N (NBRC 111659), a Polyethylene Glycol Degrader.</title>
        <authorList>
            <person name="Ohtsubo Y."/>
            <person name="Nonoyama S."/>
            <person name="Nagata Y."/>
            <person name="Numata M."/>
            <person name="Tsuchikane K."/>
            <person name="Hosoyama A."/>
            <person name="Yamazoe A."/>
            <person name="Tsuda M."/>
            <person name="Fujita N."/>
            <person name="Kawai F."/>
        </authorList>
    </citation>
    <scope>NUCLEOTIDE SEQUENCE [LARGE SCALE GENOMIC DNA]</scope>
    <source>
        <strain evidence="8 9">203N</strain>
    </source>
</reference>
<sequence>MKAIGIAAAILVIAVPTGAQITDQSAPSTKPPAQPHIIGSPMRWITNSDYPPAAVQERREGRVRFKLTINASGRVSNCEITASSGHADLDTQTCHILSRRARFVKATGSDEPRYFESIFSWNL</sequence>
<evidence type="ECO:0000256" key="4">
    <source>
        <dbReference type="ARBA" id="ARBA00023136"/>
    </source>
</evidence>
<keyword evidence="9" id="KW-1185">Reference proteome</keyword>
<organism evidence="8 9">
    <name type="scientific">Sphingopyxis macrogoltabida</name>
    <name type="common">Sphingomonas macrogoltabidus</name>
    <dbReference type="NCBI Taxonomy" id="33050"/>
    <lineage>
        <taxon>Bacteria</taxon>
        <taxon>Pseudomonadati</taxon>
        <taxon>Pseudomonadota</taxon>
        <taxon>Alphaproteobacteria</taxon>
        <taxon>Sphingomonadales</taxon>
        <taxon>Sphingomonadaceae</taxon>
        <taxon>Sphingopyxis</taxon>
    </lineage>
</organism>
<accession>A0AAC9AUN3</accession>
<dbReference type="AlphaFoldDB" id="A0AAC9AUN3"/>
<protein>
    <recommendedName>
        <fullName evidence="7">TonB C-terminal domain-containing protein</fullName>
    </recommendedName>
</protein>
<evidence type="ECO:0000256" key="3">
    <source>
        <dbReference type="ARBA" id="ARBA00022989"/>
    </source>
</evidence>
<dbReference type="Pfam" id="PF03544">
    <property type="entry name" value="TonB_C"/>
    <property type="match status" value="1"/>
</dbReference>
<name>A0AAC9AUN3_SPHMC</name>
<keyword evidence="4" id="KW-0472">Membrane</keyword>
<evidence type="ECO:0000256" key="6">
    <source>
        <dbReference type="SAM" id="SignalP"/>
    </source>
</evidence>
<keyword evidence="6" id="KW-0732">Signal</keyword>
<evidence type="ECO:0000256" key="1">
    <source>
        <dbReference type="ARBA" id="ARBA00004167"/>
    </source>
</evidence>
<dbReference type="KEGG" id="smaz:LH19_13470"/>
<proteinExistence type="predicted"/>
<evidence type="ECO:0000256" key="5">
    <source>
        <dbReference type="SAM" id="MobiDB-lite"/>
    </source>
</evidence>
<dbReference type="Proteomes" id="UP000076088">
    <property type="component" value="Chromosome"/>
</dbReference>
<dbReference type="InterPro" id="IPR006260">
    <property type="entry name" value="TonB/TolA_C"/>
</dbReference>
<comment type="subcellular location">
    <subcellularLocation>
        <location evidence="1">Membrane</location>
        <topology evidence="1">Single-pass membrane protein</topology>
    </subcellularLocation>
</comment>
<dbReference type="PROSITE" id="PS52015">
    <property type="entry name" value="TONB_CTD"/>
    <property type="match status" value="1"/>
</dbReference>
<evidence type="ECO:0000259" key="7">
    <source>
        <dbReference type="PROSITE" id="PS52015"/>
    </source>
</evidence>
<dbReference type="GO" id="GO:0016020">
    <property type="term" value="C:membrane"/>
    <property type="evidence" value="ECO:0007669"/>
    <property type="project" value="UniProtKB-SubCell"/>
</dbReference>
<evidence type="ECO:0000313" key="9">
    <source>
        <dbReference type="Proteomes" id="UP000076088"/>
    </source>
</evidence>
<feature type="region of interest" description="Disordered" evidence="5">
    <location>
        <begin position="22"/>
        <end position="41"/>
    </location>
</feature>
<dbReference type="GO" id="GO:0055085">
    <property type="term" value="P:transmembrane transport"/>
    <property type="evidence" value="ECO:0007669"/>
    <property type="project" value="InterPro"/>
</dbReference>
<evidence type="ECO:0000313" key="8">
    <source>
        <dbReference type="EMBL" id="AMU88682.1"/>
    </source>
</evidence>
<evidence type="ECO:0000256" key="2">
    <source>
        <dbReference type="ARBA" id="ARBA00022692"/>
    </source>
</evidence>
<dbReference type="SUPFAM" id="SSF74653">
    <property type="entry name" value="TolA/TonB C-terminal domain"/>
    <property type="match status" value="1"/>
</dbReference>
<keyword evidence="3" id="KW-1133">Transmembrane helix</keyword>
<reference evidence="9" key="1">
    <citation type="submission" date="2015-11" db="EMBL/GenBank/DDBJ databases">
        <title>Complete genome sequence of a polyethylene-glycol degrader Sphingopyxis macrogoltabida 203N (NBRC 111659).</title>
        <authorList>
            <person name="Yoshiyuki O."/>
            <person name="Shouta N."/>
            <person name="Nagata Y."/>
            <person name="Numata M."/>
            <person name="Tsuchikane K."/>
            <person name="Hosoyama A."/>
            <person name="Yamazoe A."/>
            <person name="Tsuda M."/>
            <person name="Fujita N."/>
            <person name="Kawai F."/>
        </authorList>
    </citation>
    <scope>NUCLEOTIDE SEQUENCE [LARGE SCALE GENOMIC DNA]</scope>
    <source>
        <strain evidence="9">203N</strain>
    </source>
</reference>
<gene>
    <name evidence="8" type="ORF">ATM17_06450</name>
</gene>
<feature type="chain" id="PRO_5042079070" description="TonB C-terminal domain-containing protein" evidence="6">
    <location>
        <begin position="22"/>
        <end position="123"/>
    </location>
</feature>
<feature type="signal peptide" evidence="6">
    <location>
        <begin position="1"/>
        <end position="21"/>
    </location>
</feature>
<keyword evidence="2" id="KW-0812">Transmembrane</keyword>
<dbReference type="RefSeq" id="WP_082395672.1">
    <property type="nucleotide sequence ID" value="NZ_CP009429.1"/>
</dbReference>
<feature type="domain" description="TonB C-terminal" evidence="7">
    <location>
        <begin position="35"/>
        <end position="123"/>
    </location>
</feature>
<dbReference type="EMBL" id="CP013344">
    <property type="protein sequence ID" value="AMU88682.1"/>
    <property type="molecule type" value="Genomic_DNA"/>
</dbReference>